<accession>G4TA69</accession>
<dbReference type="Proteomes" id="UP000007148">
    <property type="component" value="Unassembled WGS sequence"/>
</dbReference>
<feature type="compositionally biased region" description="Low complexity" evidence="1">
    <location>
        <begin position="8"/>
        <end position="28"/>
    </location>
</feature>
<evidence type="ECO:0000256" key="1">
    <source>
        <dbReference type="SAM" id="MobiDB-lite"/>
    </source>
</evidence>
<gene>
    <name evidence="2" type="ORF">PIIN_02099</name>
</gene>
<feature type="region of interest" description="Disordered" evidence="1">
    <location>
        <begin position="1"/>
        <end position="34"/>
    </location>
</feature>
<dbReference type="AlphaFoldDB" id="G4TA69"/>
<name>G4TA69_SERID</name>
<dbReference type="EMBL" id="CAFZ01000028">
    <property type="protein sequence ID" value="CCA68233.1"/>
    <property type="molecule type" value="Genomic_DNA"/>
</dbReference>
<sequence>MTTTIFDTWSHSTTTSSPTPTITGGQSTNPSSGKQIRTVVNPVYHLYLQLVDGKPQLGPESKSGYFVYGTTVALVMADGSKLYLNVGTSSTSYKVRQLDV</sequence>
<evidence type="ECO:0000313" key="2">
    <source>
        <dbReference type="EMBL" id="CCA68233.1"/>
    </source>
</evidence>
<proteinExistence type="predicted"/>
<organism evidence="2 3">
    <name type="scientific">Serendipita indica (strain DSM 11827)</name>
    <name type="common">Root endophyte fungus</name>
    <name type="synonym">Piriformospora indica</name>
    <dbReference type="NCBI Taxonomy" id="1109443"/>
    <lineage>
        <taxon>Eukaryota</taxon>
        <taxon>Fungi</taxon>
        <taxon>Dikarya</taxon>
        <taxon>Basidiomycota</taxon>
        <taxon>Agaricomycotina</taxon>
        <taxon>Agaricomycetes</taxon>
        <taxon>Sebacinales</taxon>
        <taxon>Serendipitaceae</taxon>
        <taxon>Serendipita</taxon>
    </lineage>
</organism>
<comment type="caution">
    <text evidence="2">The sequence shown here is derived from an EMBL/GenBank/DDBJ whole genome shotgun (WGS) entry which is preliminary data.</text>
</comment>
<dbReference type="InParanoid" id="G4TA69"/>
<reference evidence="2 3" key="1">
    <citation type="journal article" date="2011" name="PLoS Pathog.">
        <title>Endophytic Life Strategies Decoded by Genome and Transcriptome Analyses of the Mutualistic Root Symbiont Piriformospora indica.</title>
        <authorList>
            <person name="Zuccaro A."/>
            <person name="Lahrmann U."/>
            <person name="Guldener U."/>
            <person name="Langen G."/>
            <person name="Pfiffi S."/>
            <person name="Biedenkopf D."/>
            <person name="Wong P."/>
            <person name="Samans B."/>
            <person name="Grimm C."/>
            <person name="Basiewicz M."/>
            <person name="Murat C."/>
            <person name="Martin F."/>
            <person name="Kogel K.H."/>
        </authorList>
    </citation>
    <scope>NUCLEOTIDE SEQUENCE [LARGE SCALE GENOMIC DNA]</scope>
    <source>
        <strain evidence="2 3">DSM 11827</strain>
    </source>
</reference>
<protein>
    <submittedName>
        <fullName evidence="2">Uncharacterized protein</fullName>
    </submittedName>
</protein>
<evidence type="ECO:0000313" key="3">
    <source>
        <dbReference type="Proteomes" id="UP000007148"/>
    </source>
</evidence>
<keyword evidence="3" id="KW-1185">Reference proteome</keyword>
<dbReference type="HOGENOM" id="CLU_2307123_0_0_1"/>
<dbReference type="OrthoDB" id="3915838at2759"/>